<dbReference type="PANTHER" id="PTHR30246:SF1">
    <property type="entry name" value="2-DEHYDRO-3-DEOXY-6-PHOSPHOGALACTONATE ALDOLASE-RELATED"/>
    <property type="match status" value="1"/>
</dbReference>
<dbReference type="Proteomes" id="UP001597326">
    <property type="component" value="Unassembled WGS sequence"/>
</dbReference>
<protein>
    <submittedName>
        <fullName evidence="6">Bifunctional 4-hydroxy-2-oxoglutarate aldolase/2-dehydro-3-deoxy-phosphogluconate aldolase</fullName>
    </submittedName>
</protein>
<comment type="pathway">
    <text evidence="1">Carbohydrate acid metabolism.</text>
</comment>
<evidence type="ECO:0000313" key="6">
    <source>
        <dbReference type="EMBL" id="MFD1889197.1"/>
    </source>
</evidence>
<comment type="subunit">
    <text evidence="3">Homotrimer.</text>
</comment>
<dbReference type="SUPFAM" id="SSF51569">
    <property type="entry name" value="Aldolase"/>
    <property type="match status" value="1"/>
</dbReference>
<dbReference type="Gene3D" id="3.20.20.70">
    <property type="entry name" value="Aldolase class I"/>
    <property type="match status" value="1"/>
</dbReference>
<dbReference type="Pfam" id="PF01081">
    <property type="entry name" value="Aldolase"/>
    <property type="match status" value="1"/>
</dbReference>
<comment type="similarity">
    <text evidence="2">Belongs to the KHG/KDPG aldolase family.</text>
</comment>
<gene>
    <name evidence="6" type="ORF">ACFSCS_03220</name>
</gene>
<name>A0ABW4RSA2_9ACTN</name>
<reference evidence="7" key="1">
    <citation type="journal article" date="2019" name="Int. J. Syst. Evol. Microbiol.">
        <title>The Global Catalogue of Microorganisms (GCM) 10K type strain sequencing project: providing services to taxonomists for standard genome sequencing and annotation.</title>
        <authorList>
            <consortium name="The Broad Institute Genomics Platform"/>
            <consortium name="The Broad Institute Genome Sequencing Center for Infectious Disease"/>
            <person name="Wu L."/>
            <person name="Ma J."/>
        </authorList>
    </citation>
    <scope>NUCLEOTIDE SEQUENCE [LARGE SCALE GENOMIC DNA]</scope>
    <source>
        <strain evidence="7">CAIM 431</strain>
    </source>
</reference>
<accession>A0ABW4RSA2</accession>
<dbReference type="CDD" id="cd00452">
    <property type="entry name" value="KDPG_aldolase"/>
    <property type="match status" value="1"/>
</dbReference>
<keyword evidence="5" id="KW-0119">Carbohydrate metabolism</keyword>
<comment type="caution">
    <text evidence="6">The sequence shown here is derived from an EMBL/GenBank/DDBJ whole genome shotgun (WGS) entry which is preliminary data.</text>
</comment>
<evidence type="ECO:0000313" key="7">
    <source>
        <dbReference type="Proteomes" id="UP001597326"/>
    </source>
</evidence>
<organism evidence="6 7">
    <name type="scientific">Luteococcus peritonei</name>
    <dbReference type="NCBI Taxonomy" id="88874"/>
    <lineage>
        <taxon>Bacteria</taxon>
        <taxon>Bacillati</taxon>
        <taxon>Actinomycetota</taxon>
        <taxon>Actinomycetes</taxon>
        <taxon>Propionibacteriales</taxon>
        <taxon>Propionibacteriaceae</taxon>
        <taxon>Luteococcus</taxon>
    </lineage>
</organism>
<dbReference type="EMBL" id="JBHUFZ010000008">
    <property type="protein sequence ID" value="MFD1889197.1"/>
    <property type="molecule type" value="Genomic_DNA"/>
</dbReference>
<evidence type="ECO:0000256" key="2">
    <source>
        <dbReference type="ARBA" id="ARBA00006906"/>
    </source>
</evidence>
<keyword evidence="7" id="KW-1185">Reference proteome</keyword>
<evidence type="ECO:0000256" key="3">
    <source>
        <dbReference type="ARBA" id="ARBA00011233"/>
    </source>
</evidence>
<dbReference type="InterPro" id="IPR013785">
    <property type="entry name" value="Aldolase_TIM"/>
</dbReference>
<evidence type="ECO:0000256" key="4">
    <source>
        <dbReference type="ARBA" id="ARBA00023239"/>
    </source>
</evidence>
<proteinExistence type="inferred from homology"/>
<dbReference type="PANTHER" id="PTHR30246">
    <property type="entry name" value="2-KETO-3-DEOXY-6-PHOSPHOGLUCONATE ALDOLASE"/>
    <property type="match status" value="1"/>
</dbReference>
<keyword evidence="4" id="KW-0456">Lyase</keyword>
<dbReference type="InterPro" id="IPR000887">
    <property type="entry name" value="Aldlse_KDPG_KHG"/>
</dbReference>
<evidence type="ECO:0000256" key="5">
    <source>
        <dbReference type="ARBA" id="ARBA00023277"/>
    </source>
</evidence>
<sequence>MDDARRPSLPQHLLDSRLVACLPDRPVGSLVAAVEVMVQEGIGGFSFPVAQAEQVTSLRQVFGPRGVFGVHDVHDHQDLDQALAAGAQFVAITLPDASLVQRAHEAGVPLLVSALTPTEVQQAWRLGVAAVMVVPAEVLGSSYPEALVQLVGGATLVARGGLGAYSARRWAEAGAAAVWLDDALLGDAVSGGSLGSLRERCQTFRTAVED</sequence>
<evidence type="ECO:0000256" key="1">
    <source>
        <dbReference type="ARBA" id="ARBA00004761"/>
    </source>
</evidence>